<feature type="domain" description="Glycoside hydrolase family 31 TIM barrel" evidence="5">
    <location>
        <begin position="292"/>
        <end position="614"/>
    </location>
</feature>
<dbReference type="EMBL" id="JACRSX010000021">
    <property type="protein sequence ID" value="MBC8563405.1"/>
    <property type="molecule type" value="Genomic_DNA"/>
</dbReference>
<dbReference type="PANTHER" id="PTHR22762:SF120">
    <property type="entry name" value="HETEROGLYCAN GLUCOSIDASE 1"/>
    <property type="match status" value="1"/>
</dbReference>
<name>A0ABR7N4X8_9FIRM</name>
<dbReference type="InterPro" id="IPR030458">
    <property type="entry name" value="Glyco_hydro_31_AS"/>
</dbReference>
<dbReference type="Gene3D" id="3.20.20.80">
    <property type="entry name" value="Glycosidases"/>
    <property type="match status" value="1"/>
</dbReference>
<dbReference type="InterPro" id="IPR000322">
    <property type="entry name" value="Glyco_hydro_31_TIM"/>
</dbReference>
<dbReference type="InterPro" id="IPR011013">
    <property type="entry name" value="Gal_mutarotase_sf_dom"/>
</dbReference>
<dbReference type="RefSeq" id="WP_249298466.1">
    <property type="nucleotide sequence ID" value="NZ_JACRSX010000021.1"/>
</dbReference>
<gene>
    <name evidence="8" type="ORF">H8704_12370</name>
</gene>
<dbReference type="PANTHER" id="PTHR22762">
    <property type="entry name" value="ALPHA-GLUCOSIDASE"/>
    <property type="match status" value="1"/>
</dbReference>
<dbReference type="SUPFAM" id="SSF74650">
    <property type="entry name" value="Galactose mutarotase-like"/>
    <property type="match status" value="1"/>
</dbReference>
<evidence type="ECO:0000259" key="7">
    <source>
        <dbReference type="Pfam" id="PF21365"/>
    </source>
</evidence>
<evidence type="ECO:0000313" key="9">
    <source>
        <dbReference type="Proteomes" id="UP000606193"/>
    </source>
</evidence>
<dbReference type="PROSITE" id="PS00129">
    <property type="entry name" value="GLYCOSYL_HYDROL_F31_1"/>
    <property type="match status" value="1"/>
</dbReference>
<protein>
    <submittedName>
        <fullName evidence="8">DUF5110 domain-containing protein</fullName>
    </submittedName>
</protein>
<proteinExistence type="inferred from homology"/>
<feature type="domain" description="Glycoside hydrolase family 31 N-terminal" evidence="6">
    <location>
        <begin position="33"/>
        <end position="249"/>
    </location>
</feature>
<keyword evidence="2 4" id="KW-0378">Hydrolase</keyword>
<organism evidence="8 9">
    <name type="scientific">Jutongia huaianensis</name>
    <dbReference type="NCBI Taxonomy" id="2763668"/>
    <lineage>
        <taxon>Bacteria</taxon>
        <taxon>Bacillati</taxon>
        <taxon>Bacillota</taxon>
        <taxon>Clostridia</taxon>
        <taxon>Lachnospirales</taxon>
        <taxon>Lachnospiraceae</taxon>
        <taxon>Jutongia</taxon>
    </lineage>
</organism>
<evidence type="ECO:0000256" key="4">
    <source>
        <dbReference type="RuleBase" id="RU361185"/>
    </source>
</evidence>
<dbReference type="CDD" id="cd06604">
    <property type="entry name" value="GH31_glucosidase_II_MalA"/>
    <property type="match status" value="1"/>
</dbReference>
<dbReference type="SUPFAM" id="SSF51011">
    <property type="entry name" value="Glycosyl hydrolase domain"/>
    <property type="match status" value="1"/>
</dbReference>
<keyword evidence="3 4" id="KW-0326">Glycosidase</keyword>
<evidence type="ECO:0000256" key="2">
    <source>
        <dbReference type="ARBA" id="ARBA00022801"/>
    </source>
</evidence>
<evidence type="ECO:0000256" key="1">
    <source>
        <dbReference type="ARBA" id="ARBA00007806"/>
    </source>
</evidence>
<evidence type="ECO:0000313" key="8">
    <source>
        <dbReference type="EMBL" id="MBC8563405.1"/>
    </source>
</evidence>
<dbReference type="Pfam" id="PF13802">
    <property type="entry name" value="Gal_mutarotas_2"/>
    <property type="match status" value="1"/>
</dbReference>
<accession>A0ABR7N4X8</accession>
<dbReference type="InterPro" id="IPR013780">
    <property type="entry name" value="Glyco_hydro_b"/>
</dbReference>
<reference evidence="8 9" key="1">
    <citation type="submission" date="2020-08" db="EMBL/GenBank/DDBJ databases">
        <title>Genome public.</title>
        <authorList>
            <person name="Liu C."/>
            <person name="Sun Q."/>
        </authorList>
    </citation>
    <scope>NUCLEOTIDE SEQUENCE [LARGE SCALE GENOMIC DNA]</scope>
    <source>
        <strain evidence="8 9">NSJ-37</strain>
    </source>
</reference>
<dbReference type="InterPro" id="IPR048395">
    <property type="entry name" value="Glyco_hydro_31_C"/>
</dbReference>
<evidence type="ECO:0000256" key="3">
    <source>
        <dbReference type="ARBA" id="ARBA00023295"/>
    </source>
</evidence>
<dbReference type="Gene3D" id="2.60.40.1760">
    <property type="entry name" value="glycosyl hydrolase (family 31)"/>
    <property type="match status" value="1"/>
</dbReference>
<dbReference type="Pfam" id="PF01055">
    <property type="entry name" value="Glyco_hydro_31_2nd"/>
    <property type="match status" value="1"/>
</dbReference>
<feature type="domain" description="Glycosyl hydrolase family 31 C-terminal" evidence="7">
    <location>
        <begin position="622"/>
        <end position="708"/>
    </location>
</feature>
<dbReference type="InterPro" id="IPR025887">
    <property type="entry name" value="Glyco_hydro_31_N_dom"/>
</dbReference>
<evidence type="ECO:0000259" key="6">
    <source>
        <dbReference type="Pfam" id="PF13802"/>
    </source>
</evidence>
<dbReference type="InterPro" id="IPR017853">
    <property type="entry name" value="GH"/>
</dbReference>
<dbReference type="Gene3D" id="2.60.40.1180">
    <property type="entry name" value="Golgi alpha-mannosidase II"/>
    <property type="match status" value="2"/>
</dbReference>
<dbReference type="SUPFAM" id="SSF51445">
    <property type="entry name" value="(Trans)glycosidases"/>
    <property type="match status" value="1"/>
</dbReference>
<dbReference type="Proteomes" id="UP000606193">
    <property type="component" value="Unassembled WGS sequence"/>
</dbReference>
<dbReference type="Pfam" id="PF21365">
    <property type="entry name" value="Glyco_hydro_31_3rd"/>
    <property type="match status" value="1"/>
</dbReference>
<evidence type="ECO:0000259" key="5">
    <source>
        <dbReference type="Pfam" id="PF01055"/>
    </source>
</evidence>
<sequence length="789" mass="89863">MSTFPWKYELSDHSCSIYAGDLLSKYTNVSGTPLQIEAVTDTTLRIHARTLESFAVEQRPKLTGTLTAVSPSDDLPQEKTACDAALRTAFTGTASSDASQNNQSLLTFATKTLQISLDDELHLQICSVDGTPLCSDYTGKLQEAESLTEEEIEQMRQEGHVVHAGDDACRFQITKSLYGDEVFYGLGDKTGFLNKMGYDYTMWNTDNPDPHVENPTFKALYKSIPFFITLRKDCVYGIFFDNHYKTSFDMGYSSTDYYSIGAADGELDYYFIYGDTIADVIKNYTALTGRCPLPQLWTLGYHQSRWGYSSQQEVLELAENFINNDLPCDVIHMDIDYMDNYKVFTVDKNKFPDLSGLSNTLQDKGIRLVTIIDPGTKVEKGYHMYDEGVRNHYFAQTPEGDIYENVVWPGDSVFPDYTSSTVRNWWGSQTKLLVDQGISGIWNDMNEPASFRGPLPENVVFPGDDIPRLHKEVHNVYGHLMAKATYEGLKETSGKRPFVITRACYSGSQKYSTAWTGDNQSIWTHLKMSIPQLLNLGMSGMPFVGTDIGGFGSNTTPELLCRWIQASCFAPLFRNHCAKFSRCQEPWQFDRQTLDIYRTYLKLRYRFIPYLYDLFYEESQTGMPIIRPLVMHYQNDPEVYECNDEYLVGDRILVAPVTDQGAHVRPVYLPEGIWVDYWTKERIEGGKYILRDAPLDICPIYIKAGSIIPTWPQLNHIPDGGAKELILEYYTSDAPAEYCHYQDNGTDFSYENGEYNIYHFHIDSDGHLTTSMDHQGYDHLYDAVRLSAH</sequence>
<keyword evidence="9" id="KW-1185">Reference proteome</keyword>
<dbReference type="CDD" id="cd14752">
    <property type="entry name" value="GH31_N"/>
    <property type="match status" value="1"/>
</dbReference>
<comment type="caution">
    <text evidence="8">The sequence shown here is derived from an EMBL/GenBank/DDBJ whole genome shotgun (WGS) entry which is preliminary data.</text>
</comment>
<comment type="similarity">
    <text evidence="1 4">Belongs to the glycosyl hydrolase 31 family.</text>
</comment>